<gene>
    <name evidence="2" type="ORF">DL762_002898</name>
</gene>
<dbReference type="Proteomes" id="UP000294003">
    <property type="component" value="Unassembled WGS sequence"/>
</dbReference>
<feature type="compositionally biased region" description="Polar residues" evidence="1">
    <location>
        <begin position="84"/>
        <end position="93"/>
    </location>
</feature>
<reference evidence="2 3" key="1">
    <citation type="submission" date="2018-06" db="EMBL/GenBank/DDBJ databases">
        <title>Complete Genomes of Monosporascus.</title>
        <authorList>
            <person name="Robinson A.J."/>
            <person name="Natvig D.O."/>
        </authorList>
    </citation>
    <scope>NUCLEOTIDE SEQUENCE [LARGE SCALE GENOMIC DNA]</scope>
    <source>
        <strain evidence="2 3">CBS 609.92</strain>
    </source>
</reference>
<evidence type="ECO:0000313" key="2">
    <source>
        <dbReference type="EMBL" id="RYO90053.1"/>
    </source>
</evidence>
<accession>A0ABY0HCR0</accession>
<sequence>MGFEEWTEESIDISFQWRQTASQEGRDQRARSVIRASSIHPVGMHGSLSYASIAATETIISFRIADGDEAPHEAAASRPDCTSGEPTRYQTQPRHYPRLREVPRVSTTQLPGLNMLLDETTVSVNGDPRLVAGPHPAVRHGALDAAPDFWQYELRSWYRAVHDDKEDVEALAGEEQEEPEVAAADTPKGP</sequence>
<organism evidence="2 3">
    <name type="scientific">Monosporascus cannonballus</name>
    <dbReference type="NCBI Taxonomy" id="155416"/>
    <lineage>
        <taxon>Eukaryota</taxon>
        <taxon>Fungi</taxon>
        <taxon>Dikarya</taxon>
        <taxon>Ascomycota</taxon>
        <taxon>Pezizomycotina</taxon>
        <taxon>Sordariomycetes</taxon>
        <taxon>Xylariomycetidae</taxon>
        <taxon>Xylariales</taxon>
        <taxon>Xylariales incertae sedis</taxon>
        <taxon>Monosporascus</taxon>
    </lineage>
</organism>
<feature type="region of interest" description="Disordered" evidence="1">
    <location>
        <begin position="70"/>
        <end position="93"/>
    </location>
</feature>
<protein>
    <submittedName>
        <fullName evidence="2">Uncharacterized protein</fullName>
    </submittedName>
</protein>
<comment type="caution">
    <text evidence="2">The sequence shown here is derived from an EMBL/GenBank/DDBJ whole genome shotgun (WGS) entry which is preliminary data.</text>
</comment>
<keyword evidence="3" id="KW-1185">Reference proteome</keyword>
<proteinExistence type="predicted"/>
<name>A0ABY0HCR0_9PEZI</name>
<feature type="compositionally biased region" description="Acidic residues" evidence="1">
    <location>
        <begin position="168"/>
        <end position="180"/>
    </location>
</feature>
<evidence type="ECO:0000256" key="1">
    <source>
        <dbReference type="SAM" id="MobiDB-lite"/>
    </source>
</evidence>
<feature type="region of interest" description="Disordered" evidence="1">
    <location>
        <begin position="168"/>
        <end position="190"/>
    </location>
</feature>
<dbReference type="EMBL" id="QJNS01000062">
    <property type="protein sequence ID" value="RYO90053.1"/>
    <property type="molecule type" value="Genomic_DNA"/>
</dbReference>
<evidence type="ECO:0000313" key="3">
    <source>
        <dbReference type="Proteomes" id="UP000294003"/>
    </source>
</evidence>